<dbReference type="Proteomes" id="UP000245918">
    <property type="component" value="Chromosome"/>
</dbReference>
<reference evidence="1" key="1">
    <citation type="submission" date="2021-09" db="EMBL/GenBank/DDBJ databases">
        <title>Comparative genomics of Edwardsiella genus reveals species-based diversity.</title>
        <authorList>
            <person name="Tekedar H.C."/>
            <person name="Kumru S."/>
            <person name="Waldbieser G.C."/>
            <person name="Reichley S.R."/>
            <person name="Lawrence M.L."/>
            <person name="Griffin M.J."/>
        </authorList>
    </citation>
    <scope>NUCLEOTIDE SEQUENCE</scope>
    <source>
        <strain evidence="1">ATCC 15947</strain>
    </source>
</reference>
<proteinExistence type="predicted"/>
<sequence>MRGMSGARSGVLLSVVLLLGCRDVVPEQHFRGAYTEGFEVSEFIPCGGGRDAWLYDEEGQLRAAESLIAHQRSQRVRAYPRVYVDFYGVDEGKGLEGFPADYDRVIRVTRLNLTQESLPSECVIPPDS</sequence>
<dbReference type="EMBL" id="CP084506">
    <property type="protein sequence ID" value="UCQ00379.1"/>
    <property type="molecule type" value="Genomic_DNA"/>
</dbReference>
<evidence type="ECO:0000313" key="1">
    <source>
        <dbReference type="EMBL" id="UCQ00379.1"/>
    </source>
</evidence>
<organism evidence="1 2">
    <name type="scientific">Edwardsiella tarda ATCC 15947 = NBRC 105688</name>
    <dbReference type="NCBI Taxonomy" id="667121"/>
    <lineage>
        <taxon>Bacteria</taxon>
        <taxon>Pseudomonadati</taxon>
        <taxon>Pseudomonadota</taxon>
        <taxon>Gammaproteobacteria</taxon>
        <taxon>Enterobacterales</taxon>
        <taxon>Hafniaceae</taxon>
        <taxon>Edwardsiella</taxon>
    </lineage>
</organism>
<protein>
    <submittedName>
        <fullName evidence="1">Short-chain dehydrogenase</fullName>
    </submittedName>
</protein>
<name>A0AC61TI39_EDWTA</name>
<accession>A0AC61TI39</accession>
<evidence type="ECO:0000313" key="2">
    <source>
        <dbReference type="Proteomes" id="UP000245918"/>
    </source>
</evidence>
<gene>
    <name evidence="1" type="ORF">DCL27_00800</name>
</gene>
<keyword evidence="2" id="KW-1185">Reference proteome</keyword>